<dbReference type="InterPro" id="IPR047798">
    <property type="entry name" value="BPSS1780-like"/>
</dbReference>
<dbReference type="AlphaFoldDB" id="A0A1I4NEL0"/>
<proteinExistence type="predicted"/>
<reference evidence="3 4" key="1">
    <citation type="submission" date="2016-10" db="EMBL/GenBank/DDBJ databases">
        <authorList>
            <person name="de Groot N.N."/>
        </authorList>
    </citation>
    <scope>NUCLEOTIDE SEQUENCE [LARGE SCALE GENOMIC DNA]</scope>
    <source>
        <strain evidence="3 4">Nm146</strain>
    </source>
</reference>
<gene>
    <name evidence="3" type="ORF">SAMN05421880_10789</name>
</gene>
<accession>A0A1I4NEL0</accession>
<protein>
    <submittedName>
        <fullName evidence="3">Uncharacterized protein</fullName>
    </submittedName>
</protein>
<evidence type="ECO:0000256" key="2">
    <source>
        <dbReference type="SAM" id="Phobius"/>
    </source>
</evidence>
<dbReference type="RefSeq" id="WP_090667202.1">
    <property type="nucleotide sequence ID" value="NZ_FOUF01000007.1"/>
</dbReference>
<feature type="compositionally biased region" description="Basic and acidic residues" evidence="1">
    <location>
        <begin position="243"/>
        <end position="256"/>
    </location>
</feature>
<feature type="transmembrane region" description="Helical" evidence="2">
    <location>
        <begin position="20"/>
        <end position="40"/>
    </location>
</feature>
<dbReference type="Proteomes" id="UP000199561">
    <property type="component" value="Unassembled WGS sequence"/>
</dbReference>
<dbReference type="STRING" id="52442.SAMN05421880_10789"/>
<feature type="transmembrane region" description="Helical" evidence="2">
    <location>
        <begin position="147"/>
        <end position="169"/>
    </location>
</feature>
<name>A0A1I4NEL0_9PROT</name>
<evidence type="ECO:0000256" key="1">
    <source>
        <dbReference type="SAM" id="MobiDB-lite"/>
    </source>
</evidence>
<feature type="transmembrane region" description="Helical" evidence="2">
    <location>
        <begin position="52"/>
        <end position="73"/>
    </location>
</feature>
<keyword evidence="2" id="KW-0472">Membrane</keyword>
<keyword evidence="4" id="KW-1185">Reference proteome</keyword>
<keyword evidence="2" id="KW-0812">Transmembrane</keyword>
<dbReference type="EMBL" id="FOUF01000007">
    <property type="protein sequence ID" value="SFM13899.1"/>
    <property type="molecule type" value="Genomic_DNA"/>
</dbReference>
<evidence type="ECO:0000313" key="4">
    <source>
        <dbReference type="Proteomes" id="UP000199561"/>
    </source>
</evidence>
<organism evidence="3 4">
    <name type="scientific">Nitrosomonas nitrosa</name>
    <dbReference type="NCBI Taxonomy" id="52442"/>
    <lineage>
        <taxon>Bacteria</taxon>
        <taxon>Pseudomonadati</taxon>
        <taxon>Pseudomonadota</taxon>
        <taxon>Betaproteobacteria</taxon>
        <taxon>Nitrosomonadales</taxon>
        <taxon>Nitrosomonadaceae</taxon>
        <taxon>Nitrosomonas</taxon>
    </lineage>
</organism>
<evidence type="ECO:0000313" key="3">
    <source>
        <dbReference type="EMBL" id="SFM13899.1"/>
    </source>
</evidence>
<sequence>MEARQVRGRQGLQWILSGFYLFRQAPLVWILLCFTLLLIAMTMELLPLLGKFIFTLISPVFMAGIMVGCRSQIRGDQLELVHLFVGFKRNTAQLITLGGMYLIGQVLIIGVFMMIGGSSLVDMLLYGKRFDERELMEVMDNALSASLAGLLLTIPLMMAMWFAPLLIMFENMPPVIAMRKSFFACLKNIIPFQIYAIILIVLLVLAIMPFGLGLIIWIPTVFASIYVSYEDIFQSESIPSSDELTKEDNEANKETTENQETTESDRQPKN</sequence>
<keyword evidence="2" id="KW-1133">Transmembrane helix</keyword>
<dbReference type="NCBIfam" id="NF041043">
    <property type="entry name" value="BPSS1780_fam"/>
    <property type="match status" value="1"/>
</dbReference>
<feature type="transmembrane region" description="Helical" evidence="2">
    <location>
        <begin position="94"/>
        <end position="127"/>
    </location>
</feature>
<feature type="transmembrane region" description="Helical" evidence="2">
    <location>
        <begin position="190"/>
        <end position="218"/>
    </location>
</feature>
<feature type="region of interest" description="Disordered" evidence="1">
    <location>
        <begin position="240"/>
        <end position="270"/>
    </location>
</feature>